<dbReference type="SUPFAM" id="SSF47384">
    <property type="entry name" value="Homodimeric domain of signal transducing histidine kinase"/>
    <property type="match status" value="1"/>
</dbReference>
<dbReference type="Gene3D" id="1.10.287.130">
    <property type="match status" value="1"/>
</dbReference>
<protein>
    <recommendedName>
        <fullName evidence="2">histidine kinase</fullName>
        <ecNumber evidence="2">2.7.13.3</ecNumber>
    </recommendedName>
</protein>
<keyword evidence="4" id="KW-0808">Transferase</keyword>
<dbReference type="Gene3D" id="3.30.450.40">
    <property type="match status" value="1"/>
</dbReference>
<comment type="catalytic activity">
    <reaction evidence="1">
        <text>ATP + protein L-histidine = ADP + protein N-phospho-L-histidine.</text>
        <dbReference type="EC" id="2.7.13.3"/>
    </reaction>
</comment>
<dbReference type="SUPFAM" id="SSF55781">
    <property type="entry name" value="GAF domain-like"/>
    <property type="match status" value="1"/>
</dbReference>
<dbReference type="AlphaFoldDB" id="A0A5C6UHX3"/>
<evidence type="ECO:0000256" key="4">
    <source>
        <dbReference type="ARBA" id="ARBA00022679"/>
    </source>
</evidence>
<organism evidence="8 9">
    <name type="scientific">Sphingomonas ginsenosidivorax</name>
    <dbReference type="NCBI Taxonomy" id="862135"/>
    <lineage>
        <taxon>Bacteria</taxon>
        <taxon>Pseudomonadati</taxon>
        <taxon>Pseudomonadota</taxon>
        <taxon>Alphaproteobacteria</taxon>
        <taxon>Sphingomonadales</taxon>
        <taxon>Sphingomonadaceae</taxon>
        <taxon>Sphingomonas</taxon>
    </lineage>
</organism>
<gene>
    <name evidence="8" type="ORF">FSB78_12445</name>
</gene>
<dbReference type="CDD" id="cd00082">
    <property type="entry name" value="HisKA"/>
    <property type="match status" value="1"/>
</dbReference>
<evidence type="ECO:0000256" key="6">
    <source>
        <dbReference type="ARBA" id="ARBA00023012"/>
    </source>
</evidence>
<dbReference type="EC" id="2.7.13.3" evidence="2"/>
<evidence type="ECO:0000313" key="8">
    <source>
        <dbReference type="EMBL" id="TXC71665.1"/>
    </source>
</evidence>
<evidence type="ECO:0000313" key="9">
    <source>
        <dbReference type="Proteomes" id="UP000321250"/>
    </source>
</evidence>
<dbReference type="OrthoDB" id="9795133at2"/>
<keyword evidence="6" id="KW-0902">Two-component regulatory system</keyword>
<keyword evidence="5 8" id="KW-0418">Kinase</keyword>
<keyword evidence="9" id="KW-1185">Reference proteome</keyword>
<dbReference type="Proteomes" id="UP000321250">
    <property type="component" value="Unassembled WGS sequence"/>
</dbReference>
<dbReference type="Gene3D" id="3.30.565.10">
    <property type="entry name" value="Histidine kinase-like ATPase, C-terminal domain"/>
    <property type="match status" value="1"/>
</dbReference>
<dbReference type="InterPro" id="IPR004358">
    <property type="entry name" value="Sig_transdc_His_kin-like_C"/>
</dbReference>
<dbReference type="EMBL" id="VOQR01000001">
    <property type="protein sequence ID" value="TXC71665.1"/>
    <property type="molecule type" value="Genomic_DNA"/>
</dbReference>
<evidence type="ECO:0000256" key="2">
    <source>
        <dbReference type="ARBA" id="ARBA00012438"/>
    </source>
</evidence>
<dbReference type="PANTHER" id="PTHR43711">
    <property type="entry name" value="TWO-COMPONENT HISTIDINE KINASE"/>
    <property type="match status" value="1"/>
</dbReference>
<feature type="domain" description="Histidine kinase" evidence="7">
    <location>
        <begin position="188"/>
        <end position="398"/>
    </location>
</feature>
<dbReference type="SMART" id="SM00065">
    <property type="entry name" value="GAF"/>
    <property type="match status" value="1"/>
</dbReference>
<dbReference type="InterPro" id="IPR036097">
    <property type="entry name" value="HisK_dim/P_sf"/>
</dbReference>
<dbReference type="SUPFAM" id="SSF55874">
    <property type="entry name" value="ATPase domain of HSP90 chaperone/DNA topoisomerase II/histidine kinase"/>
    <property type="match status" value="1"/>
</dbReference>
<reference evidence="8 9" key="1">
    <citation type="journal article" date="2013" name="Antonie Van Leeuwenhoek">
        <title>Sphingomonas ginsenosidivorax sp. nov., with the ability to transform ginsenosides.</title>
        <authorList>
            <person name="Jin X.F."/>
            <person name="Kim J.K."/>
            <person name="Liu Q.M."/>
            <person name="Kang M.S."/>
            <person name="He D."/>
            <person name="Jin F.X."/>
            <person name="Kim S.C."/>
            <person name="Im W.T."/>
        </authorList>
    </citation>
    <scope>NUCLEOTIDE SEQUENCE [LARGE SCALE GENOMIC DNA]</scope>
    <source>
        <strain evidence="8 9">KHI67</strain>
    </source>
</reference>
<dbReference type="Pfam" id="PF00512">
    <property type="entry name" value="HisKA"/>
    <property type="match status" value="1"/>
</dbReference>
<dbReference type="InterPro" id="IPR003018">
    <property type="entry name" value="GAF"/>
</dbReference>
<dbReference type="InterPro" id="IPR003661">
    <property type="entry name" value="HisK_dim/P_dom"/>
</dbReference>
<dbReference type="RefSeq" id="WP_147082942.1">
    <property type="nucleotide sequence ID" value="NZ_VOQR01000001.1"/>
</dbReference>
<dbReference type="SMART" id="SM00387">
    <property type="entry name" value="HATPase_c"/>
    <property type="match status" value="1"/>
</dbReference>
<dbReference type="InterPro" id="IPR036890">
    <property type="entry name" value="HATPase_C_sf"/>
</dbReference>
<comment type="caution">
    <text evidence="8">The sequence shown here is derived from an EMBL/GenBank/DDBJ whole genome shotgun (WGS) entry which is preliminary data.</text>
</comment>
<proteinExistence type="predicted"/>
<dbReference type="InterPro" id="IPR005467">
    <property type="entry name" value="His_kinase_dom"/>
</dbReference>
<dbReference type="InterPro" id="IPR003594">
    <property type="entry name" value="HATPase_dom"/>
</dbReference>
<keyword evidence="3" id="KW-0597">Phosphoprotein</keyword>
<dbReference type="InterPro" id="IPR050736">
    <property type="entry name" value="Sensor_HK_Regulatory"/>
</dbReference>
<dbReference type="PRINTS" id="PR00344">
    <property type="entry name" value="BCTRLSENSOR"/>
</dbReference>
<accession>A0A5C6UHX3</accession>
<sequence length="398" mass="42679">MGDGRVGVEQGRDRSDVDLASRIAIIPTILETVCQTTGMGFAAVARVTDKRWIACGVRDTIDFGLEPGGELELGTTLCDEIRRSGDPVIISDAFGDPVFGTHRTPAQYGFRSYISYPIILPDGSFFGTLCAIDPEPRDLARPEIRSMFAMFAKLIGFTLDQARRLGDSQADVAAQQEAAELREQFIAVMGHDLRNPLAAIQAGITLLENQPSPERAALLLAQMRRSTDRMTGLIADVLDLARGQLGGGIALRRTLVPIEPIIDQVVTELASTHPDHVISAECSTDQQVHCDADRIAQLLSNLIGNALTHGTSAQPVRVLCSSQDGVFTLSVANGGQPIPPAAMEQLFQPFVRGKAASDREGLGLGLYIAAKIAAAHDGHLSVASTTEETRFSLQMPLV</sequence>
<name>A0A5C6UHX3_9SPHN</name>
<dbReference type="GO" id="GO:0000155">
    <property type="term" value="F:phosphorelay sensor kinase activity"/>
    <property type="evidence" value="ECO:0007669"/>
    <property type="project" value="InterPro"/>
</dbReference>
<dbReference type="SMART" id="SM00388">
    <property type="entry name" value="HisKA"/>
    <property type="match status" value="1"/>
</dbReference>
<evidence type="ECO:0000259" key="7">
    <source>
        <dbReference type="PROSITE" id="PS50109"/>
    </source>
</evidence>
<dbReference type="InterPro" id="IPR029016">
    <property type="entry name" value="GAF-like_dom_sf"/>
</dbReference>
<evidence type="ECO:0000256" key="3">
    <source>
        <dbReference type="ARBA" id="ARBA00022553"/>
    </source>
</evidence>
<dbReference type="PANTHER" id="PTHR43711:SF1">
    <property type="entry name" value="HISTIDINE KINASE 1"/>
    <property type="match status" value="1"/>
</dbReference>
<dbReference type="Pfam" id="PF01590">
    <property type="entry name" value="GAF"/>
    <property type="match status" value="1"/>
</dbReference>
<evidence type="ECO:0000256" key="1">
    <source>
        <dbReference type="ARBA" id="ARBA00000085"/>
    </source>
</evidence>
<evidence type="ECO:0000256" key="5">
    <source>
        <dbReference type="ARBA" id="ARBA00022777"/>
    </source>
</evidence>
<dbReference type="PROSITE" id="PS50109">
    <property type="entry name" value="HIS_KIN"/>
    <property type="match status" value="1"/>
</dbReference>
<dbReference type="CDD" id="cd00075">
    <property type="entry name" value="HATPase"/>
    <property type="match status" value="1"/>
</dbReference>
<dbReference type="Pfam" id="PF02518">
    <property type="entry name" value="HATPase_c"/>
    <property type="match status" value="1"/>
</dbReference>